<feature type="region of interest" description="Disordered" evidence="7">
    <location>
        <begin position="2508"/>
        <end position="2656"/>
    </location>
</feature>
<feature type="compositionally biased region" description="Acidic residues" evidence="7">
    <location>
        <begin position="3579"/>
        <end position="3605"/>
    </location>
</feature>
<dbReference type="CDD" id="cd11709">
    <property type="entry name" value="SPRY"/>
    <property type="match status" value="1"/>
</dbReference>
<dbReference type="Pfam" id="PF00622">
    <property type="entry name" value="SPRY"/>
    <property type="match status" value="1"/>
</dbReference>
<dbReference type="FunFam" id="3.30.2410.10:FF:000026">
    <property type="entry name" value="Zn-finger in Ran binding protein and others/SPRY domain/HECT-domain (Ubiquitin-transferase), putative"/>
    <property type="match status" value="1"/>
</dbReference>
<sequence>MQQPSLAEMHAFFEPAAAIATCKAEDIMTMSVDHVAQVAWPLLSDAERTLSTRDILFTPPMRVSASPRATEAAFAAGIQSCLTELTESLERVRCGESPLSLARLRAAALAYHINAASKWSTKDAAWSKSANTTSSSQVQGGSSAAAPPPAQPVEATDALFDFALPSFTSAETAEERRGTAAKASSAQEAGALPTTAIHLNSHNPPPDLVSFELHKATGAFHTAEQRPTQKNDASEQNQDATANSHHSAADRASYERKTRSFVSEFVDSQWDSVVASALRCDGPINTATTATAASTEAVAALQATMLRHKIVRTALVLCHMAPTSAAAGHSFVCLLKYALRAVAATDAIRYCTDGIHSSNASGIGNVSAYPDAAAAGGIGDADRAAAPTNTAPTHEAVEDGSETKVSSGAVGEDRSSYVDHGTDGASESTSPAPASSGAATAAVQQSMLYLQASLWVEVVLPLLHCVPLVRWTDDVLTELGQVLETIAAAPPPRLVAIAQHQQQQQRSTAVATGRHAESSKEAKCRAKKPPFTSLLTTTSGGEVGAGAAQLVGFNVRIPFKIGLPKRAVTREELFDVLFHGTGAAETGDREQHPRQLPLANESATSATMNNVSSFTSSAFHEVPDIRDEEERTEDVSVVDEEEEDDEAVTADAYTTTSASSDTSSSTSSSAHTERVSALNVSVHSQDEEEAAFGVLPGAPLGDFDAQPCRRRRTRMVEFSFPAATRLSVRLLESVDWEHYNPRGRDVLLLPLESASGSAQKSAAAVGSPQPVPTSTATPNESPSHIISNSLGAAGNIVRIKHPGKDTLPLSLQSVRTDRNDALTHNGPCRVAIPSLPQDVAYTVPGEVSAHLQVTLDTRWSTEWTIALSTAQRTVAERLLSWMEARTHSSVDDAQQQRRSHVASCLLLRGGLKASVSGATSEIKTQATATSAATAAAPASTASTTAAATSSTNAPSVAASATVASSAANVALDAFVVAILEMPLAALRARVRCHTIHAEGVRATLVIIAHAFVQDRHGYLNGDPLTWHAPAWSEAVRRVRLASNVVGAAAVSGAAAMEVALFLVRHVAGSCDAATTTRAQVIDAAIGLMSISGLSLSDVKAALEDRRQLSSTMWIVVDLLTKCSAVSRTPKHVALVSQATRRLLLLGCAPTQAAVPSLSTTPQQQQHVSPTSTTGPPAIGASVPTTASTGVTVAAVTAAGGQPNHYLSLVNSCGRATEINLRRGVHGLLTQLFRLLKALLHRLHSAQAAPHRFLLESWEYGAFAVFTVSLMATPMDTTDVRLCAPFFADVVTGLLPSFTRLSRTESLLLTSEAEEHKFLVEVAKHVRGLSSSTSSTPFIGEGGCAELGEADAPASREPQFTRTVEETARNASTATSGGEDVGVWDVLQGATAASWTPGHVRVEIWNGSCNGFYVGLASSELPADVCGPERDPNGIYFVGDGTLQYGDVTRKLRRLPRWHAGDVVELSFVFASGNWDVVMALNGVSMVRLTLPRRDFRLVAVNVRSGEYVPGRNHVHVLSVTPIYSKSNAIADKRRRYAAATRATAALSTSLAAAPADVRLSPFSRLTVFNVSLFLELVLHYLVLHSSRQHYPALASSTAAGSTASGATTVSAAHAGHSSQQGLRGLLRRNASSTTLAGTHPGDHNTAAAAAGAGEGVHLVQVCTAPLHHSLQQLVHLLHDLSQSDSTGSSNTSGKAEADSEMEADEVKRTTAQHISNALLLDLVVTLSISLPSSTSTLAMTVDVLTAVVECEAVTRKARTVALSALYNAITQHTFSEAVSPVHNAAMRRLWTACYRLASERPGYQPRFSTASVPAGSVVVFAGGRRIEHRRVSVSTALSGNVRSMSYACNPIDLDDRETPEVVRVSVRLQRGFQCETLGRYYYFGLADVAAAPASALVAQGNASSTSASISDVEPSLPKATTTAARDLTRHPGERAKQRRTYYISDYLSDVPEAAVQKADVAHAKNYLNSESNIIFGSGDVVTAVVYVRERWISFERNGLPLNVQYRDIPATVHCLYPFVELYNRDSRAKWMYAPDEASMSARYTMRAMLLAWPNAVLPLVKEYLSKFGVPRAPRATADPQGLLAPLPRSTTDSAGNSRTSGSVCANEKEGADTLDVVLGVLGADGEEMRMVYVAPPQLDQPSGRAESVRVERFERSMAVVSDEAGSLQRVCAAALEPDTTKEVDVLPEAALRSVLQACVPELAVLATQCLQELLIMDDHEDEGSLSDVQHGTPTSTTREEKEKESGPATRQIVLHRPETLLRVLRLFFNLNANVSTPTAATMAGAAARSAHSAPQSNTLSLDAASATTLTLAEPMERAMLTLLPLLEALLPAAQLDLPPAVLLREAWNEMWCNPNLRWQVDITVPRCSSAVTSPAASKGGSEKTGAGQQEQLQQRGGNDNSTSSAGGLSMNLAELDYSYTEPAGVTYGSSARRFDDRLRGSRADGGKWLCPSCGKCWSACAAHHKVPSSWCDLLDRVLRLLQRQNASASHRHASSPYCGWFAEWTDGPLEAPPEGSAQRNIGDSHDPQTPSADEDRAYHSPSSAQSSDAQLWEDTEDTSSAEDEEAAGDDDGDDVVADSTEASDTAGNSTPAVSSPGGTAAPASPTRTEEMKERTAVMKEGEAPVTLVVRRVQKPSDKEGSDDDDEAVHVEGSGETPQASFTFAGCLISPTLLRGQMMFDRSDPPDEESEPPATQAWACPLCTFLNEPAEVRCAICGNGRPGASWTCPVCSYAYNTLTSATCVTCGCMRPSSVRRQHDAAGPSCHCTRCHQREHFRNFHAMRYRHYCSSCGTVTRWLPKDKYSTTIEARLVGDGGMLEFQWALDGYNTVCFGLRTRAYNADALWSLVDAAARKRGSSALKEVSRYVPPVPERPLSTPSARPNASVTASSSFPSAASPDGQPCMVGGIVYYASALVLRYARLLSPPQLAEPDFLRRLHVCGPEWLDSWAQFSLSVVKPIFKQCVKLLQDGVRQPELVSNIATVALALIRQQPEALGAEKHALLYALCLNVVRYGDAAQRKASYTCISALLEDDLAAALNVQPLVPVLSLEPPVEGQQRATVLALLHHVSTNSTPTIAKACACLARTVEAMEHQRLLPPMLGKPFPYLVALTETRLNEGGELLVGQVRGSIGVAPTKKGKYYYEVEVPREFVSDRAKTIVMGWGTVEHERIASAQHVGSDLHSWGFNCREHLRLMMTEQPVPVPRRPNQGDVIGSMLDLETMMVCWTINGQETWWVSVPAQGNGEEIFPYVSASVEPQSVKIRLGNTRFKPAGYEDYSPPSDRDLWTEDTDSSTGYHGKVNKNRPKSAAGTTKKHTPPSSHPPQSYEFYQQLSRALEEASITTLDDTSILSLLDTTTARSVLRQYPAVLELMCAAQRGNEAAVESAAGGASRASTSSADGTTAGGDAEDVQLLIPYIQRLRRAQELTIVVARHLSLIEKFPYLMSCYMKATNLLFSSGRWTIFELQPGGRPKYHGGHAFRVLVSVRKAKHVRKEADAEWLSQHPNLIQQQQQQLLQRLSPQPSTSSAGMLGAQLTEDDFLTFLPLSFSAREAAHGRDQSSSRSSPGSDASASARRRGVREEDGDGSAAEEDEEEEYMDVESGEDGESEDMRTLTGDLERSASFAELRNALQEACGDGSQLSPIERRLRCSVTGQLFTQLEKTRVYQRARMFAVHLESTLAVDAGGVTRAVMSMVGEELSYRFVRGIRIDPLLPLFQLCGHSTIFTVVPNMAALYASEAADDGAEGGLLRRMFEWLGKLIGNMVLCGTLKVPFDFPRLVWKTLTFQEETVTLADYAYDIDDNITAALEDDEFVLSDAFFAALPEHVRASPAFLKSLQGSGSSGGDKVGRDGHAGDGSGNSSGDGSGDAVGHHAALPSARPLRPYVCMTPAMSMQDMSHYALEELEELAEYAEAAELSRRRAVAQEVLLHQYDPALLAMRAGLTSVVPASSLRSVRWEDLRTRVCGNGAASTEHVLAELDMSSLSPSMRAMLTQVLSSFTQSQLSRFLLFCSGQSRIPLPEKVFVNCGDKAGRLPTAHTCSPISLLLQPCSTAAELQNSLEACLTHASEFGFI</sequence>
<dbReference type="Proteomes" id="UP000037923">
    <property type="component" value="Unassembled WGS sequence"/>
</dbReference>
<feature type="compositionally biased region" description="Gly residues" evidence="7">
    <location>
        <begin position="3851"/>
        <end position="3864"/>
    </location>
</feature>
<dbReference type="InterPro" id="IPR043136">
    <property type="entry name" value="B30.2/SPRY_sf"/>
</dbReference>
<dbReference type="PROSITE" id="PS50199">
    <property type="entry name" value="ZF_RANBP2_2"/>
    <property type="match status" value="1"/>
</dbReference>
<gene>
    <name evidence="11" type="ORF">ABB37_09388</name>
</gene>
<dbReference type="InterPro" id="IPR003877">
    <property type="entry name" value="SPRY_dom"/>
</dbReference>
<feature type="compositionally biased region" description="Low complexity" evidence="7">
    <location>
        <begin position="3558"/>
        <end position="3570"/>
    </location>
</feature>
<dbReference type="VEuPathDB" id="TriTrypDB:LpyrH10_31_0420"/>
<dbReference type="Gene3D" id="2.60.120.920">
    <property type="match status" value="1"/>
</dbReference>
<dbReference type="SMART" id="SM00119">
    <property type="entry name" value="HECTc"/>
    <property type="match status" value="1"/>
</dbReference>
<evidence type="ECO:0000313" key="11">
    <source>
        <dbReference type="EMBL" id="KPA74092.1"/>
    </source>
</evidence>
<feature type="compositionally biased region" description="Polar residues" evidence="7">
    <location>
        <begin position="772"/>
        <end position="787"/>
    </location>
</feature>
<dbReference type="Gene3D" id="3.90.1750.10">
    <property type="entry name" value="Hect, E3 ligase catalytic domains"/>
    <property type="match status" value="1"/>
</dbReference>
<feature type="region of interest" description="Disordered" evidence="7">
    <location>
        <begin position="1155"/>
        <end position="1181"/>
    </location>
</feature>
<dbReference type="InterPro" id="IPR000569">
    <property type="entry name" value="HECT_dom"/>
</dbReference>
<reference evidence="11 12" key="1">
    <citation type="submission" date="2015-07" db="EMBL/GenBank/DDBJ databases">
        <title>High-quality genome of monoxenous trypanosomatid Leptomonas pyrrhocoris.</title>
        <authorList>
            <person name="Flegontov P."/>
            <person name="Butenko A."/>
            <person name="Firsov S."/>
            <person name="Vlcek C."/>
            <person name="Logacheva M.D."/>
            <person name="Field M."/>
            <person name="Filatov D."/>
            <person name="Flegontova O."/>
            <person name="Gerasimov E."/>
            <person name="Jackson A.P."/>
            <person name="Kelly S."/>
            <person name="Opperdoes F."/>
            <person name="O'Reilly A."/>
            <person name="Votypka J."/>
            <person name="Yurchenko V."/>
            <person name="Lukes J."/>
        </authorList>
    </citation>
    <scope>NUCLEOTIDE SEQUENCE [LARGE SCALE GENOMIC DNA]</scope>
    <source>
        <strain evidence="11">H10</strain>
    </source>
</reference>
<dbReference type="SUPFAM" id="SSF49899">
    <property type="entry name" value="Concanavalin A-like lectins/glucanases"/>
    <property type="match status" value="1"/>
</dbReference>
<feature type="compositionally biased region" description="Polar residues" evidence="7">
    <location>
        <begin position="2088"/>
        <end position="2103"/>
    </location>
</feature>
<dbReference type="SMART" id="SM00449">
    <property type="entry name" value="SPRY"/>
    <property type="match status" value="1"/>
</dbReference>
<evidence type="ECO:0000256" key="1">
    <source>
        <dbReference type="ARBA" id="ARBA00022723"/>
    </source>
</evidence>
<evidence type="ECO:0000256" key="5">
    <source>
        <dbReference type="PROSITE-ProRule" id="PRU00104"/>
    </source>
</evidence>
<evidence type="ECO:0000259" key="9">
    <source>
        <dbReference type="PROSITE" id="PS50199"/>
    </source>
</evidence>
<feature type="compositionally biased region" description="Polar residues" evidence="7">
    <location>
        <begin position="2582"/>
        <end position="2597"/>
    </location>
</feature>
<feature type="compositionally biased region" description="Basic and acidic residues" evidence="7">
    <location>
        <begin position="223"/>
        <end position="233"/>
    </location>
</feature>
<dbReference type="SUPFAM" id="SSF56204">
    <property type="entry name" value="Hect, E3 ligase catalytic domain"/>
    <property type="match status" value="1"/>
</dbReference>
<proteinExistence type="predicted"/>
<feature type="compositionally biased region" description="Polar residues" evidence="7">
    <location>
        <begin position="2540"/>
        <end position="2549"/>
    </location>
</feature>
<evidence type="ECO:0000256" key="7">
    <source>
        <dbReference type="SAM" id="MobiDB-lite"/>
    </source>
</evidence>
<dbReference type="InterPro" id="IPR013320">
    <property type="entry name" value="ConA-like_dom_sf"/>
</dbReference>
<feature type="compositionally biased region" description="Basic and acidic residues" evidence="7">
    <location>
        <begin position="411"/>
        <end position="422"/>
    </location>
</feature>
<accession>A0A0N0DR22</accession>
<feature type="region of interest" description="Disordered" evidence="7">
    <location>
        <begin position="2869"/>
        <end position="2897"/>
    </location>
</feature>
<organism evidence="11 12">
    <name type="scientific">Leptomonas pyrrhocoris</name>
    <name type="common">Firebug parasite</name>
    <dbReference type="NCBI Taxonomy" id="157538"/>
    <lineage>
        <taxon>Eukaryota</taxon>
        <taxon>Discoba</taxon>
        <taxon>Euglenozoa</taxon>
        <taxon>Kinetoplastea</taxon>
        <taxon>Metakinetoplastina</taxon>
        <taxon>Trypanosomatida</taxon>
        <taxon>Trypanosomatidae</taxon>
        <taxon>Leishmaniinae</taxon>
        <taxon>Leptomonas</taxon>
    </lineage>
</organism>
<dbReference type="OrthoDB" id="8068875at2759"/>
<dbReference type="InterPro" id="IPR035983">
    <property type="entry name" value="Hect_E3_ubiquitin_ligase"/>
</dbReference>
<protein>
    <recommendedName>
        <fullName evidence="13">HECT domain-containing protein</fullName>
    </recommendedName>
</protein>
<keyword evidence="3 5" id="KW-0833">Ubl conjugation pathway</keyword>
<dbReference type="GeneID" id="26909671"/>
<dbReference type="Pfam" id="PF00632">
    <property type="entry name" value="HECT"/>
    <property type="match status" value="1"/>
</dbReference>
<feature type="region of interest" description="Disordered" evidence="7">
    <location>
        <begin position="3269"/>
        <end position="3323"/>
    </location>
</feature>
<feature type="region of interest" description="Disordered" evidence="7">
    <location>
        <begin position="3834"/>
        <end position="3870"/>
    </location>
</feature>
<keyword evidence="2 6" id="KW-0863">Zinc-finger</keyword>
<feature type="compositionally biased region" description="Acidic residues" evidence="7">
    <location>
        <begin position="2551"/>
        <end position="2576"/>
    </location>
</feature>
<feature type="region of interest" description="Disordered" evidence="7">
    <location>
        <begin position="2371"/>
        <end position="2405"/>
    </location>
</feature>
<dbReference type="RefSeq" id="XP_015652531.1">
    <property type="nucleotide sequence ID" value="XM_015808818.1"/>
</dbReference>
<feature type="domain" description="RanBP2-type" evidence="9">
    <location>
        <begin position="2693"/>
        <end position="2722"/>
    </location>
</feature>
<dbReference type="GO" id="GO:0008270">
    <property type="term" value="F:zinc ion binding"/>
    <property type="evidence" value="ECO:0007669"/>
    <property type="project" value="UniProtKB-KW"/>
</dbReference>
<feature type="compositionally biased region" description="Low complexity" evidence="7">
    <location>
        <begin position="424"/>
        <end position="437"/>
    </location>
</feature>
<feature type="region of interest" description="Disordered" evidence="7">
    <location>
        <begin position="616"/>
        <end position="672"/>
    </location>
</feature>
<feature type="region of interest" description="Disordered" evidence="7">
    <location>
        <begin position="2078"/>
        <end position="2105"/>
    </location>
</feature>
<keyword evidence="4" id="KW-0862">Zinc</keyword>
<dbReference type="GO" id="GO:0004842">
    <property type="term" value="F:ubiquitin-protein transferase activity"/>
    <property type="evidence" value="ECO:0007669"/>
    <property type="project" value="InterPro"/>
</dbReference>
<evidence type="ECO:0000256" key="4">
    <source>
        <dbReference type="ARBA" id="ARBA00022833"/>
    </source>
</evidence>
<feature type="compositionally biased region" description="Low complexity" evidence="7">
    <location>
        <begin position="649"/>
        <end position="670"/>
    </location>
</feature>
<feature type="region of interest" description="Disordered" evidence="7">
    <location>
        <begin position="3551"/>
        <end position="3609"/>
    </location>
</feature>
<evidence type="ECO:0000259" key="10">
    <source>
        <dbReference type="PROSITE" id="PS50237"/>
    </source>
</evidence>
<dbReference type="EMBL" id="LGTL01000031">
    <property type="protein sequence ID" value="KPA74092.1"/>
    <property type="molecule type" value="Genomic_DNA"/>
</dbReference>
<evidence type="ECO:0000313" key="12">
    <source>
        <dbReference type="Proteomes" id="UP000037923"/>
    </source>
</evidence>
<name>A0A0N0DR22_LEPPY</name>
<keyword evidence="12" id="KW-1185">Reference proteome</keyword>
<feature type="region of interest" description="Disordered" evidence="7">
    <location>
        <begin position="2221"/>
        <end position="2249"/>
    </location>
</feature>
<dbReference type="InterPro" id="IPR042469">
    <property type="entry name" value="HECTD3"/>
</dbReference>
<dbReference type="SMART" id="SM00547">
    <property type="entry name" value="ZnF_RBZ"/>
    <property type="match status" value="2"/>
</dbReference>
<dbReference type="InterPro" id="IPR001870">
    <property type="entry name" value="B30.2/SPRY"/>
</dbReference>
<feature type="compositionally biased region" description="Low complexity" evidence="7">
    <location>
        <begin position="134"/>
        <end position="145"/>
    </location>
</feature>
<feature type="compositionally biased region" description="Basic and acidic residues" evidence="7">
    <location>
        <begin position="2607"/>
        <end position="2622"/>
    </location>
</feature>
<keyword evidence="1" id="KW-0479">Metal-binding</keyword>
<feature type="compositionally biased region" description="Low complexity" evidence="7">
    <location>
        <begin position="1681"/>
        <end position="1693"/>
    </location>
</feature>
<feature type="region of interest" description="Disordered" evidence="7">
    <location>
        <begin position="130"/>
        <end position="151"/>
    </location>
</feature>
<feature type="compositionally biased region" description="Polar residues" evidence="7">
    <location>
        <begin position="2386"/>
        <end position="2405"/>
    </location>
</feature>
<comment type="caution">
    <text evidence="11">The sequence shown here is derived from an EMBL/GenBank/DDBJ whole genome shotgun (WGS) entry which is preliminary data.</text>
</comment>
<feature type="region of interest" description="Disordered" evidence="7">
    <location>
        <begin position="1681"/>
        <end position="1703"/>
    </location>
</feature>
<evidence type="ECO:0000259" key="8">
    <source>
        <dbReference type="PROSITE" id="PS50188"/>
    </source>
</evidence>
<feature type="compositionally biased region" description="Polar residues" evidence="7">
    <location>
        <begin position="234"/>
        <end position="246"/>
    </location>
</feature>
<feature type="region of interest" description="Disordered" evidence="7">
    <location>
        <begin position="221"/>
        <end position="255"/>
    </location>
</feature>
<feature type="domain" description="HECT" evidence="10">
    <location>
        <begin position="3917"/>
        <end position="4036"/>
    </location>
</feature>
<dbReference type="PROSITE" id="PS50237">
    <property type="entry name" value="HECT"/>
    <property type="match status" value="1"/>
</dbReference>
<dbReference type="Gene3D" id="4.10.1060.10">
    <property type="entry name" value="Zinc finger, RanBP2-type"/>
    <property type="match status" value="1"/>
</dbReference>
<dbReference type="PANTHER" id="PTHR46654">
    <property type="entry name" value="E3 UBIQUITIN-PROTEIN LIGASE HECTD3"/>
    <property type="match status" value="1"/>
</dbReference>
<dbReference type="OMA" id="VCWTING"/>
<dbReference type="FunFam" id="2.60.120.920:FF:000083">
    <property type="entry name" value="Zn-finger in Ran binding protein and others/SPRY domain/HECT-domain (Ubiquitin-transferase), putative"/>
    <property type="match status" value="1"/>
</dbReference>
<feature type="compositionally biased region" description="Polar residues" evidence="7">
    <location>
        <begin position="2517"/>
        <end position="2531"/>
    </location>
</feature>
<feature type="region of interest" description="Disordered" evidence="7">
    <location>
        <begin position="380"/>
        <end position="437"/>
    </location>
</feature>
<evidence type="ECO:0000256" key="2">
    <source>
        <dbReference type="ARBA" id="ARBA00022771"/>
    </source>
</evidence>
<evidence type="ECO:0000256" key="3">
    <source>
        <dbReference type="ARBA" id="ARBA00022786"/>
    </source>
</evidence>
<feature type="compositionally biased region" description="Polar residues" evidence="7">
    <location>
        <begin position="1156"/>
        <end position="1174"/>
    </location>
</feature>
<dbReference type="Gene3D" id="3.30.2410.10">
    <property type="entry name" value="Hect, E3 ligase catalytic domain"/>
    <property type="match status" value="1"/>
</dbReference>
<evidence type="ECO:0000256" key="6">
    <source>
        <dbReference type="PROSITE-ProRule" id="PRU00322"/>
    </source>
</evidence>
<dbReference type="GO" id="GO:0005737">
    <property type="term" value="C:cytoplasm"/>
    <property type="evidence" value="ECO:0007669"/>
    <property type="project" value="TreeGrafter"/>
</dbReference>
<feature type="active site" description="Glycyl thioester intermediate" evidence="5">
    <location>
        <position position="4036"/>
    </location>
</feature>
<dbReference type="PROSITE" id="PS01358">
    <property type="entry name" value="ZF_RANBP2_1"/>
    <property type="match status" value="1"/>
</dbReference>
<dbReference type="PANTHER" id="PTHR46654:SF1">
    <property type="entry name" value="E3 UBIQUITIN-PROTEIN LIGASE HECTD3"/>
    <property type="match status" value="1"/>
</dbReference>
<dbReference type="PROSITE" id="PS50188">
    <property type="entry name" value="B302_SPRY"/>
    <property type="match status" value="1"/>
</dbReference>
<feature type="compositionally biased region" description="Low complexity" evidence="7">
    <location>
        <begin position="2883"/>
        <end position="2896"/>
    </location>
</feature>
<evidence type="ECO:0008006" key="13">
    <source>
        <dbReference type="Google" id="ProtNLM"/>
    </source>
</evidence>
<feature type="compositionally biased region" description="Acidic residues" evidence="7">
    <location>
        <begin position="630"/>
        <end position="648"/>
    </location>
</feature>
<dbReference type="InterPro" id="IPR001876">
    <property type="entry name" value="Znf_RanBP2"/>
</dbReference>
<feature type="domain" description="B30.2/SPRY" evidence="8">
    <location>
        <begin position="3067"/>
        <end position="3267"/>
    </location>
</feature>
<feature type="region of interest" description="Disordered" evidence="7">
    <location>
        <begin position="759"/>
        <end position="787"/>
    </location>
</feature>